<feature type="domain" description="HD-GYP" evidence="1">
    <location>
        <begin position="121"/>
        <end position="317"/>
    </location>
</feature>
<evidence type="ECO:0000259" key="1">
    <source>
        <dbReference type="PROSITE" id="PS51832"/>
    </source>
</evidence>
<dbReference type="Proteomes" id="UP000574133">
    <property type="component" value="Unassembled WGS sequence"/>
</dbReference>
<dbReference type="SUPFAM" id="SSF109604">
    <property type="entry name" value="HD-domain/PDEase-like"/>
    <property type="match status" value="1"/>
</dbReference>
<evidence type="ECO:0000313" key="3">
    <source>
        <dbReference type="Proteomes" id="UP000574133"/>
    </source>
</evidence>
<keyword evidence="3" id="KW-1185">Reference proteome</keyword>
<dbReference type="Pfam" id="PF13487">
    <property type="entry name" value="HD_5"/>
    <property type="match status" value="1"/>
</dbReference>
<accession>A0A841TAC9</accession>
<dbReference type="AlphaFoldDB" id="A0A841TAC9"/>
<dbReference type="RefSeq" id="WP_185179524.1">
    <property type="nucleotide sequence ID" value="NZ_CBCSEP010000030.1"/>
</dbReference>
<dbReference type="SMART" id="SM00471">
    <property type="entry name" value="HDc"/>
    <property type="match status" value="1"/>
</dbReference>
<dbReference type="Gene3D" id="1.10.3210.10">
    <property type="entry name" value="Hypothetical protein af1432"/>
    <property type="match status" value="1"/>
</dbReference>
<dbReference type="InterPro" id="IPR037522">
    <property type="entry name" value="HD_GYP_dom"/>
</dbReference>
<comment type="caution">
    <text evidence="2">The sequence shown here is derived from an EMBL/GenBank/DDBJ whole genome shotgun (WGS) entry which is preliminary data.</text>
</comment>
<gene>
    <name evidence="2" type="ORF">H4Q31_13180</name>
</gene>
<name>A0A841TAC9_9BACL</name>
<dbReference type="PANTHER" id="PTHR43155">
    <property type="entry name" value="CYCLIC DI-GMP PHOSPHODIESTERASE PA4108-RELATED"/>
    <property type="match status" value="1"/>
</dbReference>
<protein>
    <submittedName>
        <fullName evidence="2">HD-GYP domain-containing protein</fullName>
    </submittedName>
</protein>
<dbReference type="PANTHER" id="PTHR43155:SF2">
    <property type="entry name" value="CYCLIC DI-GMP PHOSPHODIESTERASE PA4108"/>
    <property type="match status" value="1"/>
</dbReference>
<evidence type="ECO:0000313" key="2">
    <source>
        <dbReference type="EMBL" id="MBB6678254.1"/>
    </source>
</evidence>
<dbReference type="InterPro" id="IPR003607">
    <property type="entry name" value="HD/PDEase_dom"/>
</dbReference>
<dbReference type="PROSITE" id="PS51832">
    <property type="entry name" value="HD_GYP"/>
    <property type="match status" value="1"/>
</dbReference>
<reference evidence="2 3" key="1">
    <citation type="submission" date="2020-08" db="EMBL/GenBank/DDBJ databases">
        <title>Cohnella phylogeny.</title>
        <authorList>
            <person name="Dunlap C."/>
        </authorList>
    </citation>
    <scope>NUCLEOTIDE SEQUENCE [LARGE SCALE GENOMIC DNA]</scope>
    <source>
        <strain evidence="2 3">DSM 103658</strain>
    </source>
</reference>
<organism evidence="2 3">
    <name type="scientific">Cohnella lubricantis</name>
    <dbReference type="NCBI Taxonomy" id="2163172"/>
    <lineage>
        <taxon>Bacteria</taxon>
        <taxon>Bacillati</taxon>
        <taxon>Bacillota</taxon>
        <taxon>Bacilli</taxon>
        <taxon>Bacillales</taxon>
        <taxon>Paenibacillaceae</taxon>
        <taxon>Cohnella</taxon>
    </lineage>
</organism>
<dbReference type="CDD" id="cd00077">
    <property type="entry name" value="HDc"/>
    <property type="match status" value="1"/>
</dbReference>
<proteinExistence type="predicted"/>
<sequence length="360" mass="40139">MPVLPVSQVRPGDCLAVDVHTTLGSVLLQEGKSLTARDLEILQAFLVPSVDIRRSGVEASASAATNQETAASAAASEVALTSLQQKFVEMEMLLTKAFASIGPGQKLMILEIRNGLRELLELINDYSILMFIPPLDREKNDRWIRKSVLMALTSYQLARWCKFPEKDWTAVALAALLHDIGNTRVDSTMFRKPSGLTPAELNEMRQHTVYGFRLLEGVPSLNQGVSLAALQHHERIDGSGYPMKVAGDKIHPYAKIVAIADMYHAMTSARSHRKAESPYLVLERLQSEAFGKLDPFYVQTFIDRTTQFHNGMLVQLNDNRVGEIVFTDRSHPTRPMVSVNGEIINLAKQRDLYICSIYAM</sequence>
<dbReference type="EMBL" id="JACJVN010000052">
    <property type="protein sequence ID" value="MBB6678254.1"/>
    <property type="molecule type" value="Genomic_DNA"/>
</dbReference>